<reference evidence="10 11" key="1">
    <citation type="journal article" date="2019" name="Int. J. Syst. Evol. Microbiol.">
        <title>The Global Catalogue of Microorganisms (GCM) 10K type strain sequencing project: providing services to taxonomists for standard genome sequencing and annotation.</title>
        <authorList>
            <consortium name="The Broad Institute Genomics Platform"/>
            <consortium name="The Broad Institute Genome Sequencing Center for Infectious Disease"/>
            <person name="Wu L."/>
            <person name="Ma J."/>
        </authorList>
    </citation>
    <scope>NUCLEOTIDE SEQUENCE [LARGE SCALE GENOMIC DNA]</scope>
    <source>
        <strain evidence="10 11">JCM 6305</strain>
    </source>
</reference>
<keyword evidence="4 8" id="KW-0812">Transmembrane</keyword>
<feature type="transmembrane region" description="Helical" evidence="8">
    <location>
        <begin position="403"/>
        <end position="421"/>
    </location>
</feature>
<feature type="compositionally biased region" description="Low complexity" evidence="7">
    <location>
        <begin position="827"/>
        <end position="840"/>
    </location>
</feature>
<dbReference type="InterPro" id="IPR005790">
    <property type="entry name" value="DNA_polIII_delta"/>
</dbReference>
<dbReference type="InterPro" id="IPR027417">
    <property type="entry name" value="P-loop_NTPase"/>
</dbReference>
<evidence type="ECO:0000313" key="11">
    <source>
        <dbReference type="Proteomes" id="UP001501638"/>
    </source>
</evidence>
<evidence type="ECO:0000256" key="4">
    <source>
        <dbReference type="ARBA" id="ARBA00022692"/>
    </source>
</evidence>
<feature type="transmembrane region" description="Helical" evidence="8">
    <location>
        <begin position="56"/>
        <end position="74"/>
    </location>
</feature>
<dbReference type="NCBIfam" id="TIGR00360">
    <property type="entry name" value="ComEC_N-term"/>
    <property type="match status" value="1"/>
</dbReference>
<comment type="caution">
    <text evidence="10">The sequence shown here is derived from an EMBL/GenBank/DDBJ whole genome shotgun (WGS) entry which is preliminary data.</text>
</comment>
<feature type="transmembrane region" description="Helical" evidence="8">
    <location>
        <begin position="553"/>
        <end position="571"/>
    </location>
</feature>
<dbReference type="Pfam" id="PF03772">
    <property type="entry name" value="Competence"/>
    <property type="match status" value="1"/>
</dbReference>
<evidence type="ECO:0000256" key="2">
    <source>
        <dbReference type="ARBA" id="ARBA00017703"/>
    </source>
</evidence>
<dbReference type="SUPFAM" id="SSF52540">
    <property type="entry name" value="P-loop containing nucleoside triphosphate hydrolases"/>
    <property type="match status" value="1"/>
</dbReference>
<dbReference type="Pfam" id="PF21694">
    <property type="entry name" value="DNA_pol3_delta_C"/>
    <property type="match status" value="1"/>
</dbReference>
<dbReference type="SUPFAM" id="SSF56281">
    <property type="entry name" value="Metallo-hydrolase/oxidoreductase"/>
    <property type="match status" value="1"/>
</dbReference>
<feature type="transmembrane region" description="Helical" evidence="8">
    <location>
        <begin position="81"/>
        <end position="103"/>
    </location>
</feature>
<feature type="compositionally biased region" description="Low complexity" evidence="7">
    <location>
        <begin position="944"/>
        <end position="998"/>
    </location>
</feature>
<feature type="transmembrane region" description="Helical" evidence="8">
    <location>
        <begin position="292"/>
        <end position="311"/>
    </location>
</feature>
<feature type="transmembrane region" description="Helical" evidence="8">
    <location>
        <begin position="331"/>
        <end position="350"/>
    </location>
</feature>
<dbReference type="Pfam" id="PF06144">
    <property type="entry name" value="DNA_pol3_delta"/>
    <property type="match status" value="1"/>
</dbReference>
<protein>
    <recommendedName>
        <fullName evidence="2">DNA polymerase III subunit delta</fullName>
    </recommendedName>
</protein>
<dbReference type="SUPFAM" id="SSF48019">
    <property type="entry name" value="post-AAA+ oligomerization domain-like"/>
    <property type="match status" value="1"/>
</dbReference>
<dbReference type="InterPro" id="IPR010372">
    <property type="entry name" value="DNA_pol3_delta_N"/>
</dbReference>
<evidence type="ECO:0000256" key="1">
    <source>
        <dbReference type="ARBA" id="ARBA00004651"/>
    </source>
</evidence>
<evidence type="ECO:0000256" key="8">
    <source>
        <dbReference type="SAM" id="Phobius"/>
    </source>
</evidence>
<gene>
    <name evidence="10" type="ORF">GCM10010405_25120</name>
</gene>
<feature type="region of interest" description="Disordered" evidence="7">
    <location>
        <begin position="944"/>
        <end position="999"/>
    </location>
</feature>
<name>A0ABN3JXM6_9ACTN</name>
<dbReference type="NCBIfam" id="TIGR01128">
    <property type="entry name" value="holA"/>
    <property type="match status" value="1"/>
</dbReference>
<evidence type="ECO:0000256" key="5">
    <source>
        <dbReference type="ARBA" id="ARBA00022989"/>
    </source>
</evidence>
<feature type="transmembrane region" description="Helical" evidence="8">
    <location>
        <begin position="467"/>
        <end position="489"/>
    </location>
</feature>
<dbReference type="PANTHER" id="PTHR30619:SF1">
    <property type="entry name" value="RECOMBINATION PROTEIN 2"/>
    <property type="match status" value="1"/>
</dbReference>
<dbReference type="Pfam" id="PF00753">
    <property type="entry name" value="Lactamase_B"/>
    <property type="match status" value="1"/>
</dbReference>
<dbReference type="Gene3D" id="1.20.272.10">
    <property type="match status" value="1"/>
</dbReference>
<sequence length="1360" mass="138549">MTVRGTARAAVHAAAGHRLGAAEPRQEGPADLRLTPPALAAWGAAALALGVPGRTAVVGAVVCCLAAAVCLLLARGRGGGYPAAALALVCAAAGGGVAAAHAADVHRGPLSEPARRHAHVTAEVTVTGDPRVVRPRVHGSEQLPGMVMLRAEAVRVTASDGTVTDTRSPVLLMVRRDGTGGQRTGAEARSPSSWLDLLPSTRLRVRARLLPPREEAGGRDVAAVLRVRGEGPPTVTGEPTAAQRTAGDLRAGLREAADGLPPDARALLPALVVGDTSRIPPDLDAAFRAADMLHLLAVSGANLAILLVLLVGPPGTASRAERGGVAPRLGMSLRTTAVTGALLTLAFVVVCRPEPSVLRAAACGLITIVAIATGRRRSLLPALAAAVLLLVLYDPWLARDFGFLLSVLATGSLLTLAPRWSASLRRRGVPGRLAEALAAAAAAQAVCAPVVAVLAAHVSLVAIPCNLLAEFLVAPATVLGFAALAAAPLAPPLAEALAWAAGWPTGAIAAIARAGASLPGAEIDWPGTWAGALLLAALTVVVVLAARRLPGHPWLCAACAVLLVLAVLRPAPLIRPFTGWPPPDWRLAVCDVGQGDALALAAGEGAAVVVDTGPEPEAVDRCLRALGVTAVPLLVLTHFHADHVAGLSGVLRGRAVGAIQTTPLGEPSGQAAAVRHTAARAGVPVVRAGPGERRRIGDLSWEVLWPRAPAPPGPPSPSGEDANDASVTLLVRAADLTVFLPGDLEPPAQQELLTARPDLPRVDVLKVAHHGSAYQDPALLERLDPRIALVSAGEENPYGHPAPRTLAALRAAGAVVLRTDVHGSLAVTSGGTVVGSAGRRGTARRLRPRARDAPGGAAAHAVGEPGAGPGSPGGRAARPSVSAPGPPARSPRARPAPSPAATGGRPVPGGRGGPGPPYAAPTAYSVSSQPSYSAARASSSARSYASAGPSRTTSHWASSASSSPASASRIGRGSSGRPSRSATSSATSSAASRSGSTRMCRTSLTGPFCGRAPTAHGGGGCRRLVGCWSAMATRTRKSPTDDPLAPVTLAVGQEDLLLDRAVRQVIDAAKAADADTDVRELASADLRPGTLAELTSPSLFAERKVVVVRDAQDLAADTVKDVKEYLKAPAEEITLVLVHAGGAKGKGLLDAARKAGAREVACPKMTKPADRQAFVRSEFRTAGRSATPEACQALVDALGSDLRELASACSQLMADVEGTIDEAVVARYYSGRAEASSFTIADRAVEGRLPEALEALRWSLATGVAPVLVTSALAQGVRGIGRLLSAPRGMRPGDLARELGMPPWKIDRVRQQMRGWSADGVAVALRAVAEADAAVKGGGDDPEYALEKAVMAVARAARSR</sequence>
<dbReference type="InterPro" id="IPR036866">
    <property type="entry name" value="RibonucZ/Hydroxyglut_hydro"/>
</dbReference>
<evidence type="ECO:0000313" key="10">
    <source>
        <dbReference type="EMBL" id="GAA2440728.1"/>
    </source>
</evidence>
<evidence type="ECO:0000259" key="9">
    <source>
        <dbReference type="SMART" id="SM00849"/>
    </source>
</evidence>
<dbReference type="InterPro" id="IPR008921">
    <property type="entry name" value="DNA_pol3_clamp-load_cplx_C"/>
</dbReference>
<dbReference type="InterPro" id="IPR048466">
    <property type="entry name" value="DNA_pol3_delta-like_C"/>
</dbReference>
<dbReference type="InterPro" id="IPR004477">
    <property type="entry name" value="ComEC_N"/>
</dbReference>
<dbReference type="Gene3D" id="3.40.50.300">
    <property type="entry name" value="P-loop containing nucleotide triphosphate hydrolases"/>
    <property type="match status" value="1"/>
</dbReference>
<feature type="transmembrane region" description="Helical" evidence="8">
    <location>
        <begin position="528"/>
        <end position="546"/>
    </location>
</feature>
<dbReference type="InterPro" id="IPR052159">
    <property type="entry name" value="Competence_DNA_uptake"/>
</dbReference>
<keyword evidence="11" id="KW-1185">Reference proteome</keyword>
<dbReference type="SMART" id="SM00849">
    <property type="entry name" value="Lactamase_B"/>
    <property type="match status" value="1"/>
</dbReference>
<evidence type="ECO:0000256" key="3">
    <source>
        <dbReference type="ARBA" id="ARBA00022475"/>
    </source>
</evidence>
<comment type="subcellular location">
    <subcellularLocation>
        <location evidence="1">Cell membrane</location>
        <topology evidence="1">Multi-pass membrane protein</topology>
    </subcellularLocation>
</comment>
<keyword evidence="6 8" id="KW-0472">Membrane</keyword>
<accession>A0ABN3JXM6</accession>
<dbReference type="PANTHER" id="PTHR30619">
    <property type="entry name" value="DNA INTERNALIZATION/COMPETENCE PROTEIN COMEC/REC2"/>
    <property type="match status" value="1"/>
</dbReference>
<proteinExistence type="predicted"/>
<dbReference type="InterPro" id="IPR001279">
    <property type="entry name" value="Metallo-B-lactamas"/>
</dbReference>
<dbReference type="Proteomes" id="UP001501638">
    <property type="component" value="Unassembled WGS sequence"/>
</dbReference>
<evidence type="ECO:0000256" key="7">
    <source>
        <dbReference type="SAM" id="MobiDB-lite"/>
    </source>
</evidence>
<dbReference type="EMBL" id="BAAASZ010000020">
    <property type="protein sequence ID" value="GAA2440728.1"/>
    <property type="molecule type" value="Genomic_DNA"/>
</dbReference>
<feature type="compositionally biased region" description="Low complexity" evidence="7">
    <location>
        <begin position="853"/>
        <end position="864"/>
    </location>
</feature>
<keyword evidence="5 8" id="KW-1133">Transmembrane helix</keyword>
<feature type="region of interest" description="Disordered" evidence="7">
    <location>
        <begin position="827"/>
        <end position="925"/>
    </location>
</feature>
<dbReference type="InterPro" id="IPR035681">
    <property type="entry name" value="ComA-like_MBL"/>
</dbReference>
<feature type="transmembrane region" description="Helical" evidence="8">
    <location>
        <begin position="379"/>
        <end position="397"/>
    </location>
</feature>
<organism evidence="10 11">
    <name type="scientific">Streptomyces macrosporus</name>
    <dbReference type="NCBI Taxonomy" id="44032"/>
    <lineage>
        <taxon>Bacteria</taxon>
        <taxon>Bacillati</taxon>
        <taxon>Actinomycetota</taxon>
        <taxon>Actinomycetes</taxon>
        <taxon>Kitasatosporales</taxon>
        <taxon>Streptomycetaceae</taxon>
        <taxon>Streptomyces</taxon>
    </lineage>
</organism>
<keyword evidence="3" id="KW-1003">Cell membrane</keyword>
<dbReference type="CDD" id="cd07731">
    <property type="entry name" value="ComA-like_MBL-fold"/>
    <property type="match status" value="1"/>
</dbReference>
<evidence type="ECO:0000256" key="6">
    <source>
        <dbReference type="ARBA" id="ARBA00023136"/>
    </source>
</evidence>
<dbReference type="Gene3D" id="3.60.15.10">
    <property type="entry name" value="Ribonuclease Z/Hydroxyacylglutathione hydrolase-like"/>
    <property type="match status" value="1"/>
</dbReference>
<feature type="transmembrane region" description="Helical" evidence="8">
    <location>
        <begin position="433"/>
        <end position="455"/>
    </location>
</feature>
<feature type="compositionally biased region" description="Low complexity" evidence="7">
    <location>
        <begin position="874"/>
        <end position="883"/>
    </location>
</feature>
<feature type="transmembrane region" description="Helical" evidence="8">
    <location>
        <begin position="496"/>
        <end position="516"/>
    </location>
</feature>
<feature type="domain" description="Metallo-beta-lactamase" evidence="9">
    <location>
        <begin position="594"/>
        <end position="794"/>
    </location>
</feature>
<feature type="compositionally biased region" description="Pro residues" evidence="7">
    <location>
        <begin position="884"/>
        <end position="898"/>
    </location>
</feature>